<evidence type="ECO:0000313" key="3">
    <source>
        <dbReference type="Proteomes" id="UP000289856"/>
    </source>
</evidence>
<organism evidence="2 3">
    <name type="scientific">Cohnella abietis</name>
    <dbReference type="NCBI Taxonomy" id="2507935"/>
    <lineage>
        <taxon>Bacteria</taxon>
        <taxon>Bacillati</taxon>
        <taxon>Bacillota</taxon>
        <taxon>Bacilli</taxon>
        <taxon>Bacillales</taxon>
        <taxon>Paenibacillaceae</taxon>
        <taxon>Cohnella</taxon>
    </lineage>
</organism>
<dbReference type="OrthoDB" id="2608125at2"/>
<dbReference type="AlphaFoldDB" id="A0A3T1D1E1"/>
<dbReference type="InterPro" id="IPR025055">
    <property type="entry name" value="Ena_core"/>
</dbReference>
<proteinExistence type="predicted"/>
<reference evidence="2 3" key="1">
    <citation type="submission" date="2019-01" db="EMBL/GenBank/DDBJ databases">
        <title>Complete genome sequence of Cohnella hallensis HS21 isolated from Korean fir (Abies koreana) rhizospheric soil.</title>
        <authorList>
            <person name="Jiang L."/>
            <person name="Kang S.W."/>
            <person name="Kim S."/>
            <person name="Jung J."/>
            <person name="Kim C.Y."/>
            <person name="Kim D.H."/>
            <person name="Kim S.W."/>
            <person name="Lee J."/>
        </authorList>
    </citation>
    <scope>NUCLEOTIDE SEQUENCE [LARGE SCALE GENOMIC DNA]</scope>
    <source>
        <strain evidence="2 3">HS21</strain>
    </source>
</reference>
<feature type="domain" description="Endospore appendages core" evidence="1">
    <location>
        <begin position="10"/>
        <end position="112"/>
    </location>
</feature>
<dbReference type="KEGG" id="cohn:KCTCHS21_13220"/>
<accession>A0A3T1D1E1</accession>
<dbReference type="EMBL" id="AP019400">
    <property type="protein sequence ID" value="BBI31923.1"/>
    <property type="molecule type" value="Genomic_DNA"/>
</dbReference>
<protein>
    <recommendedName>
        <fullName evidence="1">Endospore appendages core domain-containing protein</fullName>
    </recommendedName>
</protein>
<evidence type="ECO:0000313" key="2">
    <source>
        <dbReference type="EMBL" id="BBI31923.1"/>
    </source>
</evidence>
<sequence>MSACTCTSTLSCCGNKTIVQDKVCINWAVVAGGTPTVYSDNISQIISASGYVKLETGAGPLTVTFLENAATVKTITIPTGGSSTFTISKFDTITLSSAADTQGEFCITVRYTL</sequence>
<dbReference type="RefSeq" id="WP_130606080.1">
    <property type="nucleotide sequence ID" value="NZ_AP019400.1"/>
</dbReference>
<gene>
    <name evidence="2" type="ORF">KCTCHS21_13220</name>
</gene>
<name>A0A3T1D1E1_9BACL</name>
<dbReference type="Proteomes" id="UP000289856">
    <property type="component" value="Chromosome"/>
</dbReference>
<dbReference type="Pfam" id="PF13157">
    <property type="entry name" value="Enas"/>
    <property type="match status" value="1"/>
</dbReference>
<evidence type="ECO:0000259" key="1">
    <source>
        <dbReference type="Pfam" id="PF13157"/>
    </source>
</evidence>
<keyword evidence="3" id="KW-1185">Reference proteome</keyword>